<evidence type="ECO:0000256" key="1">
    <source>
        <dbReference type="SAM" id="MobiDB-lite"/>
    </source>
</evidence>
<dbReference type="Proteomes" id="UP001519460">
    <property type="component" value="Unassembled WGS sequence"/>
</dbReference>
<feature type="region of interest" description="Disordered" evidence="1">
    <location>
        <begin position="213"/>
        <end position="238"/>
    </location>
</feature>
<comment type="caution">
    <text evidence="2">The sequence shown here is derived from an EMBL/GenBank/DDBJ whole genome shotgun (WGS) entry which is preliminary data.</text>
</comment>
<reference evidence="2 3" key="1">
    <citation type="journal article" date="2023" name="Sci. Data">
        <title>Genome assembly of the Korean intertidal mud-creeper Batillaria attramentaria.</title>
        <authorList>
            <person name="Patra A.K."/>
            <person name="Ho P.T."/>
            <person name="Jun S."/>
            <person name="Lee S.J."/>
            <person name="Kim Y."/>
            <person name="Won Y.J."/>
        </authorList>
    </citation>
    <scope>NUCLEOTIDE SEQUENCE [LARGE SCALE GENOMIC DNA]</scope>
    <source>
        <strain evidence="2">Wonlab-2016</strain>
    </source>
</reference>
<gene>
    <name evidence="2" type="ORF">BaRGS_00024672</name>
</gene>
<dbReference type="EMBL" id="JACVVK020000216">
    <property type="protein sequence ID" value="KAK7484060.1"/>
    <property type="molecule type" value="Genomic_DNA"/>
</dbReference>
<keyword evidence="3" id="KW-1185">Reference proteome</keyword>
<evidence type="ECO:0000313" key="2">
    <source>
        <dbReference type="EMBL" id="KAK7484060.1"/>
    </source>
</evidence>
<evidence type="ECO:0000313" key="3">
    <source>
        <dbReference type="Proteomes" id="UP001519460"/>
    </source>
</evidence>
<protein>
    <submittedName>
        <fullName evidence="2">Uncharacterized protein</fullName>
    </submittedName>
</protein>
<proteinExistence type="predicted"/>
<accession>A0ABD0KAB1</accession>
<dbReference type="AlphaFoldDB" id="A0ABD0KAB1"/>
<organism evidence="2 3">
    <name type="scientific">Batillaria attramentaria</name>
    <dbReference type="NCBI Taxonomy" id="370345"/>
    <lineage>
        <taxon>Eukaryota</taxon>
        <taxon>Metazoa</taxon>
        <taxon>Spiralia</taxon>
        <taxon>Lophotrochozoa</taxon>
        <taxon>Mollusca</taxon>
        <taxon>Gastropoda</taxon>
        <taxon>Caenogastropoda</taxon>
        <taxon>Sorbeoconcha</taxon>
        <taxon>Cerithioidea</taxon>
        <taxon>Batillariidae</taxon>
        <taxon>Batillaria</taxon>
    </lineage>
</organism>
<sequence>MSCGQVAYIYSQLKPEFMADLTEQKNGVRRVHGCRVLFTVKRMACVDRRNRKFRPEEDSKEKLQGKKWRKWSSSREYSTDNVADEKRPVKNRSGSDVEEWAANCFPCQKQHKLVKMGAELHPVPIPKTAGFEAVGDGSRGPFEKITSRGNRWGSQLGQRFATVPSELQKYRANQCRPNTVLSSSGSCSASVASCRVKSTGRWEPIWKEHRASVPVRKHTRKSSAFARNDIAGSSGPHA</sequence>
<name>A0ABD0KAB1_9CAEN</name>